<organism evidence="2 3">
    <name type="scientific">Candidimonas nitroreducens</name>
    <dbReference type="NCBI Taxonomy" id="683354"/>
    <lineage>
        <taxon>Bacteria</taxon>
        <taxon>Pseudomonadati</taxon>
        <taxon>Pseudomonadota</taxon>
        <taxon>Betaproteobacteria</taxon>
        <taxon>Burkholderiales</taxon>
        <taxon>Alcaligenaceae</taxon>
        <taxon>Candidimonas</taxon>
    </lineage>
</organism>
<evidence type="ECO:0000256" key="1">
    <source>
        <dbReference type="ARBA" id="ARBA00006987"/>
    </source>
</evidence>
<comment type="caution">
    <text evidence="2">The sequence shown here is derived from an EMBL/GenBank/DDBJ whole genome shotgun (WGS) entry which is preliminary data.</text>
</comment>
<reference evidence="3" key="1">
    <citation type="submission" date="2017-06" db="EMBL/GenBank/DDBJ databases">
        <title>Herbaspirillum phytohormonus sp. nov., isolated from the root nodule of Robinia pseudoacacia in lead-zinc mine.</title>
        <authorList>
            <person name="Fan M."/>
            <person name="Lin Y."/>
        </authorList>
    </citation>
    <scope>NUCLEOTIDE SEQUENCE [LARGE SCALE GENOMIC DNA]</scope>
    <source>
        <strain evidence="3">SC-089</strain>
    </source>
</reference>
<dbReference type="Gene3D" id="3.40.190.10">
    <property type="entry name" value="Periplasmic binding protein-like II"/>
    <property type="match status" value="1"/>
</dbReference>
<dbReference type="PANTHER" id="PTHR42928:SF5">
    <property type="entry name" value="BLR1237 PROTEIN"/>
    <property type="match status" value="1"/>
</dbReference>
<sequence>MPCGYRVGLLRNQAHGPAGLQMRPYARTPHRIHTPGRCASTSQETLDMKIATLAPRLALCGLLGLCAAAPALAADDAFPSRPIHLIVPFSAGGQFDFLARLVAKPMSKNLGQSIIVENVGGAGGNVGGAKVAASKPDGYTLLEYGGNFAIAKYLSPGLSYDPVADLEPVGAISIAPHVILASKSLPAKTFKDMVAYAKANPGKLSYGSPGVGTSMHLTFEEVRKHFGFQATQIPYRGGSNMLNDLAGGQIGVGIVAVAPALPFIQSGKIRAMAVTGKERAPSLPDVPTISELGYQGFDSGSWAGIAVPKGTPQKIVDRLNQAINAALHDPEVLQRFHELSFQALPGTPEQFHKMIDEEAQRYGPVVKALHLVQK</sequence>
<dbReference type="CDD" id="cd07012">
    <property type="entry name" value="PBP2_Bug_TTT"/>
    <property type="match status" value="1"/>
</dbReference>
<dbReference type="InterPro" id="IPR042100">
    <property type="entry name" value="Bug_dom1"/>
</dbReference>
<dbReference type="PANTHER" id="PTHR42928">
    <property type="entry name" value="TRICARBOXYLATE-BINDING PROTEIN"/>
    <property type="match status" value="1"/>
</dbReference>
<dbReference type="PIRSF" id="PIRSF017082">
    <property type="entry name" value="YflP"/>
    <property type="match status" value="1"/>
</dbReference>
<evidence type="ECO:0000313" key="2">
    <source>
        <dbReference type="EMBL" id="OWT64087.1"/>
    </source>
</evidence>
<name>A0A225MRY1_9BURK</name>
<dbReference type="EMBL" id="NJIH01000003">
    <property type="protein sequence ID" value="OWT64087.1"/>
    <property type="molecule type" value="Genomic_DNA"/>
</dbReference>
<dbReference type="Gene3D" id="3.40.190.150">
    <property type="entry name" value="Bordetella uptake gene, domain 1"/>
    <property type="match status" value="1"/>
</dbReference>
<dbReference type="Proteomes" id="UP000214603">
    <property type="component" value="Unassembled WGS sequence"/>
</dbReference>
<gene>
    <name evidence="2" type="ORF">CEY11_07290</name>
</gene>
<evidence type="ECO:0008006" key="4">
    <source>
        <dbReference type="Google" id="ProtNLM"/>
    </source>
</evidence>
<dbReference type="InterPro" id="IPR005064">
    <property type="entry name" value="BUG"/>
</dbReference>
<dbReference type="AlphaFoldDB" id="A0A225MRY1"/>
<protein>
    <recommendedName>
        <fullName evidence="4">ABC transporter substrate-binding protein</fullName>
    </recommendedName>
</protein>
<accession>A0A225MRY1</accession>
<comment type="similarity">
    <text evidence="1">Belongs to the UPF0065 (bug) family.</text>
</comment>
<dbReference type="Pfam" id="PF03401">
    <property type="entry name" value="TctC"/>
    <property type="match status" value="1"/>
</dbReference>
<dbReference type="SUPFAM" id="SSF53850">
    <property type="entry name" value="Periplasmic binding protein-like II"/>
    <property type="match status" value="1"/>
</dbReference>
<proteinExistence type="inferred from homology"/>
<keyword evidence="3" id="KW-1185">Reference proteome</keyword>
<evidence type="ECO:0000313" key="3">
    <source>
        <dbReference type="Proteomes" id="UP000214603"/>
    </source>
</evidence>